<feature type="transmembrane region" description="Helical" evidence="8">
    <location>
        <begin position="20"/>
        <end position="49"/>
    </location>
</feature>
<dbReference type="PROSITE" id="PS50262">
    <property type="entry name" value="G_PROTEIN_RECEP_F1_2"/>
    <property type="match status" value="1"/>
</dbReference>
<keyword evidence="6 10" id="KW-0675">Receptor</keyword>
<evidence type="ECO:0000313" key="11">
    <source>
        <dbReference type="Proteomes" id="UP001152320"/>
    </source>
</evidence>
<keyword evidence="3 8" id="KW-1133">Transmembrane helix</keyword>
<dbReference type="InterPro" id="IPR000276">
    <property type="entry name" value="GPCR_Rhodpsn"/>
</dbReference>
<dbReference type="InterPro" id="IPR017452">
    <property type="entry name" value="GPCR_Rhodpsn_7TM"/>
</dbReference>
<accession>A0A9Q0YP48</accession>
<dbReference type="GO" id="GO:0005886">
    <property type="term" value="C:plasma membrane"/>
    <property type="evidence" value="ECO:0007669"/>
    <property type="project" value="TreeGrafter"/>
</dbReference>
<keyword evidence="4" id="KW-0297">G-protein coupled receptor</keyword>
<evidence type="ECO:0000259" key="9">
    <source>
        <dbReference type="PROSITE" id="PS50262"/>
    </source>
</evidence>
<dbReference type="PANTHER" id="PTHR24243:SF224">
    <property type="entry name" value="G-PROTEIN COUPLED RECEPTOR 19-RELATED"/>
    <property type="match status" value="1"/>
</dbReference>
<dbReference type="SUPFAM" id="SSF81321">
    <property type="entry name" value="Family A G protein-coupled receptor-like"/>
    <property type="match status" value="1"/>
</dbReference>
<sequence>MDDLSFYNDTDTIHQLQLFTYYFNLVGCVLYTLIAIVGIIANGIVLVMVGKHKQLRTAMNYFITNLAAADLIILVVLVVPRDINFLTSWNIFRIQGSLIAILYIQHVCIQATALILAIMSISRYTMVVLPLKAKAEWTVHRVWFCCGASWFVSALLYIPLFFGVLSVHEGGYEPTIIPITTKVFASLKMVFIFLLPFSVIVFCYTRIIITFRRGRYNLQKKHSANIDTDASDDQTRRLARMVLIIILVFLLSWAPMQSLQTWLFVREHTLPASPAQWRLIEVLSFLFRLLIYAGSSINPFIYAYTNPSFKKLNMFRVRKSADSVATQSSQL</sequence>
<proteinExistence type="predicted"/>
<feature type="transmembrane region" description="Helical" evidence="8">
    <location>
        <begin position="142"/>
        <end position="165"/>
    </location>
</feature>
<evidence type="ECO:0000256" key="4">
    <source>
        <dbReference type="ARBA" id="ARBA00023040"/>
    </source>
</evidence>
<keyword evidence="2 8" id="KW-0812">Transmembrane</keyword>
<feature type="transmembrane region" description="Helical" evidence="8">
    <location>
        <begin position="241"/>
        <end position="265"/>
    </location>
</feature>
<gene>
    <name evidence="10" type="ORF">HOLleu_33703</name>
</gene>
<name>A0A9Q0YP48_HOLLE</name>
<dbReference type="CDD" id="cd00637">
    <property type="entry name" value="7tm_classA_rhodopsin-like"/>
    <property type="match status" value="1"/>
</dbReference>
<feature type="transmembrane region" description="Helical" evidence="8">
    <location>
        <begin position="185"/>
        <end position="209"/>
    </location>
</feature>
<comment type="subcellular location">
    <subcellularLocation>
        <location evidence="1">Membrane</location>
        <topology evidence="1">Multi-pass membrane protein</topology>
    </subcellularLocation>
</comment>
<protein>
    <submittedName>
        <fullName evidence="10">G-protein coupled receptor 54</fullName>
    </submittedName>
</protein>
<keyword evidence="7" id="KW-0807">Transducer</keyword>
<keyword evidence="11" id="KW-1185">Reference proteome</keyword>
<feature type="domain" description="G-protein coupled receptors family 1 profile" evidence="9">
    <location>
        <begin position="41"/>
        <end position="302"/>
    </location>
</feature>
<evidence type="ECO:0000256" key="1">
    <source>
        <dbReference type="ARBA" id="ARBA00004141"/>
    </source>
</evidence>
<evidence type="ECO:0000313" key="10">
    <source>
        <dbReference type="EMBL" id="KAJ8025987.1"/>
    </source>
</evidence>
<evidence type="ECO:0000256" key="6">
    <source>
        <dbReference type="ARBA" id="ARBA00023170"/>
    </source>
</evidence>
<dbReference type="SMART" id="SM01381">
    <property type="entry name" value="7TM_GPCR_Srsx"/>
    <property type="match status" value="1"/>
</dbReference>
<evidence type="ECO:0000256" key="2">
    <source>
        <dbReference type="ARBA" id="ARBA00022692"/>
    </source>
</evidence>
<organism evidence="10 11">
    <name type="scientific">Holothuria leucospilota</name>
    <name type="common">Black long sea cucumber</name>
    <name type="synonym">Mertensiothuria leucospilota</name>
    <dbReference type="NCBI Taxonomy" id="206669"/>
    <lineage>
        <taxon>Eukaryota</taxon>
        <taxon>Metazoa</taxon>
        <taxon>Echinodermata</taxon>
        <taxon>Eleutherozoa</taxon>
        <taxon>Echinozoa</taxon>
        <taxon>Holothuroidea</taxon>
        <taxon>Aspidochirotacea</taxon>
        <taxon>Aspidochirotida</taxon>
        <taxon>Holothuriidae</taxon>
        <taxon>Holothuria</taxon>
    </lineage>
</organism>
<dbReference type="PANTHER" id="PTHR24243">
    <property type="entry name" value="G-PROTEIN COUPLED RECEPTOR"/>
    <property type="match status" value="1"/>
</dbReference>
<dbReference type="AlphaFoldDB" id="A0A9Q0YP48"/>
<reference evidence="10" key="1">
    <citation type="submission" date="2021-10" db="EMBL/GenBank/DDBJ databases">
        <title>Tropical sea cucumber genome reveals ecological adaptation and Cuvierian tubules defense mechanism.</title>
        <authorList>
            <person name="Chen T."/>
        </authorList>
    </citation>
    <scope>NUCLEOTIDE SEQUENCE</scope>
    <source>
        <strain evidence="10">Nanhai2018</strain>
        <tissue evidence="10">Muscle</tissue>
    </source>
</reference>
<evidence type="ECO:0000256" key="5">
    <source>
        <dbReference type="ARBA" id="ARBA00023136"/>
    </source>
</evidence>
<dbReference type="GO" id="GO:0004930">
    <property type="term" value="F:G protein-coupled receptor activity"/>
    <property type="evidence" value="ECO:0007669"/>
    <property type="project" value="UniProtKB-KW"/>
</dbReference>
<dbReference type="Gene3D" id="1.20.1070.10">
    <property type="entry name" value="Rhodopsin 7-helix transmembrane proteins"/>
    <property type="match status" value="1"/>
</dbReference>
<dbReference type="Proteomes" id="UP001152320">
    <property type="component" value="Chromosome 17"/>
</dbReference>
<feature type="transmembrane region" description="Helical" evidence="8">
    <location>
        <begin position="99"/>
        <end position="121"/>
    </location>
</feature>
<evidence type="ECO:0000256" key="3">
    <source>
        <dbReference type="ARBA" id="ARBA00022989"/>
    </source>
</evidence>
<feature type="transmembrane region" description="Helical" evidence="8">
    <location>
        <begin position="61"/>
        <end position="79"/>
    </location>
</feature>
<dbReference type="PRINTS" id="PR00237">
    <property type="entry name" value="GPCRRHODOPSN"/>
</dbReference>
<keyword evidence="5 8" id="KW-0472">Membrane</keyword>
<dbReference type="EMBL" id="JAIZAY010000017">
    <property type="protein sequence ID" value="KAJ8025987.1"/>
    <property type="molecule type" value="Genomic_DNA"/>
</dbReference>
<evidence type="ECO:0000256" key="7">
    <source>
        <dbReference type="ARBA" id="ARBA00023224"/>
    </source>
</evidence>
<comment type="caution">
    <text evidence="10">The sequence shown here is derived from an EMBL/GenBank/DDBJ whole genome shotgun (WGS) entry which is preliminary data.</text>
</comment>
<dbReference type="OrthoDB" id="5987936at2759"/>
<feature type="transmembrane region" description="Helical" evidence="8">
    <location>
        <begin position="285"/>
        <end position="304"/>
    </location>
</feature>
<evidence type="ECO:0000256" key="8">
    <source>
        <dbReference type="SAM" id="Phobius"/>
    </source>
</evidence>
<dbReference type="Pfam" id="PF00001">
    <property type="entry name" value="7tm_1"/>
    <property type="match status" value="1"/>
</dbReference>